<sequence>SLRYFDVAVSERSPGVPQFVVVGYVDGNPFVRYDSETGRTVPRADWMAANLDPQYWDGQTQIGRRIQQVNRVNLETL</sequence>
<reference evidence="11 12" key="1">
    <citation type="submission" date="2019-09" db="EMBL/GenBank/DDBJ databases">
        <title>Bird 10,000 Genomes (B10K) Project - Family phase.</title>
        <authorList>
            <person name="Zhang G."/>
        </authorList>
    </citation>
    <scope>NUCLEOTIDE SEQUENCE [LARGE SCALE GENOMIC DNA]</scope>
    <source>
        <strain evidence="11">OUT-0020</strain>
        <tissue evidence="11">Liver</tissue>
    </source>
</reference>
<dbReference type="PANTHER" id="PTHR16675:SF242">
    <property type="entry name" value="MAJOR HISTOCOMPATIBILITY COMPLEX CLASS I-RELATED GENE PROTEIN"/>
    <property type="match status" value="1"/>
</dbReference>
<dbReference type="GO" id="GO:0009897">
    <property type="term" value="C:external side of plasma membrane"/>
    <property type="evidence" value="ECO:0007669"/>
    <property type="project" value="TreeGrafter"/>
</dbReference>
<evidence type="ECO:0000256" key="5">
    <source>
        <dbReference type="ARBA" id="ARBA00022859"/>
    </source>
</evidence>
<organism evidence="11 12">
    <name type="scientific">Cepphus grylle</name>
    <name type="common">Black guillemot</name>
    <name type="synonym">Alca grylle</name>
    <dbReference type="NCBI Taxonomy" id="28697"/>
    <lineage>
        <taxon>Eukaryota</taxon>
        <taxon>Metazoa</taxon>
        <taxon>Chordata</taxon>
        <taxon>Craniata</taxon>
        <taxon>Vertebrata</taxon>
        <taxon>Euteleostomi</taxon>
        <taxon>Archelosauria</taxon>
        <taxon>Archosauria</taxon>
        <taxon>Dinosauria</taxon>
        <taxon>Saurischia</taxon>
        <taxon>Theropoda</taxon>
        <taxon>Coelurosauria</taxon>
        <taxon>Aves</taxon>
        <taxon>Neognathae</taxon>
        <taxon>Neoaves</taxon>
        <taxon>Charadriiformes</taxon>
        <taxon>Alcidae</taxon>
        <taxon>Cepphus</taxon>
    </lineage>
</organism>
<name>A0A7L3SF83_CEPGR</name>
<keyword evidence="9" id="KW-0325">Glycoprotein</keyword>
<evidence type="ECO:0000256" key="3">
    <source>
        <dbReference type="ARBA" id="ARBA00022692"/>
    </source>
</evidence>
<feature type="non-terminal residue" evidence="11">
    <location>
        <position position="77"/>
    </location>
</feature>
<dbReference type="EMBL" id="VZUD01045745">
    <property type="protein sequence ID" value="NXV25291.1"/>
    <property type="molecule type" value="Genomic_DNA"/>
</dbReference>
<evidence type="ECO:0000259" key="10">
    <source>
        <dbReference type="Pfam" id="PF00129"/>
    </source>
</evidence>
<feature type="domain" description="MHC class I-like antigen recognition-like" evidence="10">
    <location>
        <begin position="1"/>
        <end position="77"/>
    </location>
</feature>
<keyword evidence="7" id="KW-0472">Membrane</keyword>
<dbReference type="GO" id="GO:0002474">
    <property type="term" value="P:antigen processing and presentation of peptide antigen via MHC class I"/>
    <property type="evidence" value="ECO:0007669"/>
    <property type="project" value="UniProtKB-KW"/>
</dbReference>
<keyword evidence="6" id="KW-1133">Transmembrane helix</keyword>
<dbReference type="AlphaFoldDB" id="A0A7L3SF83"/>
<dbReference type="InterPro" id="IPR050208">
    <property type="entry name" value="MHC_class-I_related"/>
</dbReference>
<protein>
    <submittedName>
        <fullName evidence="11">HA1F protein</fullName>
    </submittedName>
</protein>
<evidence type="ECO:0000256" key="1">
    <source>
        <dbReference type="ARBA" id="ARBA00004479"/>
    </source>
</evidence>
<evidence type="ECO:0000256" key="4">
    <source>
        <dbReference type="ARBA" id="ARBA00022729"/>
    </source>
</evidence>
<dbReference type="Pfam" id="PF00129">
    <property type="entry name" value="MHC_I"/>
    <property type="match status" value="1"/>
</dbReference>
<proteinExistence type="predicted"/>
<dbReference type="GO" id="GO:0005615">
    <property type="term" value="C:extracellular space"/>
    <property type="evidence" value="ECO:0007669"/>
    <property type="project" value="TreeGrafter"/>
</dbReference>
<keyword evidence="4" id="KW-0732">Signal</keyword>
<dbReference type="InterPro" id="IPR011162">
    <property type="entry name" value="MHC_I/II-like_Ag-recog"/>
</dbReference>
<evidence type="ECO:0000256" key="7">
    <source>
        <dbReference type="ARBA" id="ARBA00023136"/>
    </source>
</evidence>
<dbReference type="PANTHER" id="PTHR16675">
    <property type="entry name" value="MHC CLASS I-RELATED"/>
    <property type="match status" value="1"/>
</dbReference>
<keyword evidence="5" id="KW-0391">Immunity</keyword>
<dbReference type="InterPro" id="IPR037055">
    <property type="entry name" value="MHC_I-like_Ag-recog_sf"/>
</dbReference>
<keyword evidence="3" id="KW-0812">Transmembrane</keyword>
<keyword evidence="2" id="KW-0490">MHC I</keyword>
<comment type="caution">
    <text evidence="11">The sequence shown here is derived from an EMBL/GenBank/DDBJ whole genome shotgun (WGS) entry which is preliminary data.</text>
</comment>
<evidence type="ECO:0000313" key="11">
    <source>
        <dbReference type="EMBL" id="NXV25291.1"/>
    </source>
</evidence>
<keyword evidence="8" id="KW-1015">Disulfide bond</keyword>
<dbReference type="GO" id="GO:0006955">
    <property type="term" value="P:immune response"/>
    <property type="evidence" value="ECO:0007669"/>
    <property type="project" value="TreeGrafter"/>
</dbReference>
<gene>
    <name evidence="11" type="primary">Ha1f_1</name>
    <name evidence="11" type="ORF">CEPGRY_R15799</name>
</gene>
<dbReference type="GO" id="GO:0042612">
    <property type="term" value="C:MHC class I protein complex"/>
    <property type="evidence" value="ECO:0007669"/>
    <property type="project" value="UniProtKB-KW"/>
</dbReference>
<accession>A0A7L3SF83</accession>
<evidence type="ECO:0000256" key="2">
    <source>
        <dbReference type="ARBA" id="ARBA00022451"/>
    </source>
</evidence>
<dbReference type="SUPFAM" id="SSF54452">
    <property type="entry name" value="MHC antigen-recognition domain"/>
    <property type="match status" value="1"/>
</dbReference>
<evidence type="ECO:0000313" key="12">
    <source>
        <dbReference type="Proteomes" id="UP000578766"/>
    </source>
</evidence>
<evidence type="ECO:0000256" key="6">
    <source>
        <dbReference type="ARBA" id="ARBA00022989"/>
    </source>
</evidence>
<keyword evidence="12" id="KW-1185">Reference proteome</keyword>
<dbReference type="InterPro" id="IPR011161">
    <property type="entry name" value="MHC_I-like_Ag-recog"/>
</dbReference>
<dbReference type="Gene3D" id="3.30.500.10">
    <property type="entry name" value="MHC class I-like antigen recognition-like"/>
    <property type="match status" value="1"/>
</dbReference>
<evidence type="ECO:0000256" key="8">
    <source>
        <dbReference type="ARBA" id="ARBA00023157"/>
    </source>
</evidence>
<feature type="non-terminal residue" evidence="11">
    <location>
        <position position="1"/>
    </location>
</feature>
<dbReference type="Proteomes" id="UP000578766">
    <property type="component" value="Unassembled WGS sequence"/>
</dbReference>
<comment type="subcellular location">
    <subcellularLocation>
        <location evidence="1">Membrane</location>
        <topology evidence="1">Single-pass type I membrane protein</topology>
    </subcellularLocation>
</comment>
<evidence type="ECO:0000256" key="9">
    <source>
        <dbReference type="ARBA" id="ARBA00023180"/>
    </source>
</evidence>